<dbReference type="OrthoDB" id="546826at2759"/>
<feature type="compositionally biased region" description="Polar residues" evidence="1">
    <location>
        <begin position="653"/>
        <end position="673"/>
    </location>
</feature>
<feature type="region of interest" description="Disordered" evidence="1">
    <location>
        <begin position="653"/>
        <end position="738"/>
    </location>
</feature>
<keyword evidence="3" id="KW-1185">Reference proteome</keyword>
<name>A0A158QUT9_MESCO</name>
<dbReference type="STRING" id="53468.A0A158QUT9"/>
<dbReference type="Proteomes" id="UP000267029">
    <property type="component" value="Unassembled WGS sequence"/>
</dbReference>
<gene>
    <name evidence="2" type="ORF">MCOS_LOCUS6732</name>
</gene>
<evidence type="ECO:0000313" key="3">
    <source>
        <dbReference type="Proteomes" id="UP000267029"/>
    </source>
</evidence>
<feature type="region of interest" description="Disordered" evidence="1">
    <location>
        <begin position="588"/>
        <end position="633"/>
    </location>
</feature>
<accession>A0A158QUT9</accession>
<feature type="compositionally biased region" description="Polar residues" evidence="1">
    <location>
        <begin position="703"/>
        <end position="726"/>
    </location>
</feature>
<reference evidence="2 3" key="1">
    <citation type="submission" date="2018-10" db="EMBL/GenBank/DDBJ databases">
        <authorList>
            <consortium name="Pathogen Informatics"/>
        </authorList>
    </citation>
    <scope>NUCLEOTIDE SEQUENCE [LARGE SCALE GENOMIC DNA]</scope>
</reference>
<sequence>MIDATFMMPLDKEISNNSVNGSLESNGQNKSIPGPISGTHLSSKDAPGCHIPKIAISSSKVVADTSVTECPVITPIVPSRSTMQPTGFMSFFSSRQRKSSGVQSLPGASVKQLRVVYVAKIDENIQAVDDLLDFHTRAVKAENKVSNALWHTVQYSKSRKCDTGSRTAIQPCYAGGHAMGGVLSPLLRPGAYSSGDNSAVDSGISEMTTDTPLFSRTNGLQGSTALQAKQFLRCFVDANESRAEISACRATFHKKITTFQLQLISESLQRLRSLYIEMDSRLETYSSQLEADVRECWKKYAKYADIVTRLRSRLNSLLEKGKFLRWKLMLNFLARVDQAPTGTFDFLSPPEADPLGATTLDCSSEGGMGAPGDDTFRRAFPFDADLLVRAGDEALQPDKIVVDQLTFCHIQKLLQNHLQEAANQGSITRVLESEHGKLVASISSWVSVLSSSGSTLRDLPTIVKTDEAMTRLLEEVESLSPLESLSKLMADDEKLFLGTAMKPGTLCALAIQLGTCEFFHCQSVCFGDSHMQIVNVLREGNAVAPSPPLPTLTINATTNFSHPTAGDDGSIDMLESRFHCLRVQVDNQDGSVSGGRHSSVGESDSENEVIPQRQEHSPLVISPSSPPATPQRRSIKSIKEELYRQSLASLSKPSLTLTDSRSTNRHSVIATSKSPHRFSQGRFAKKDPPTSLLPDKDAFLKSRANSTSSVDVNHNASAPSTMLISPSQPPTGGELPSHRLDQVSGLLLLAYAL</sequence>
<proteinExistence type="predicted"/>
<dbReference type="AlphaFoldDB" id="A0A158QUT9"/>
<evidence type="ECO:0000313" key="2">
    <source>
        <dbReference type="EMBL" id="VDD80729.1"/>
    </source>
</evidence>
<feature type="compositionally biased region" description="Polar residues" evidence="1">
    <location>
        <begin position="15"/>
        <end position="31"/>
    </location>
</feature>
<feature type="region of interest" description="Disordered" evidence="1">
    <location>
        <begin position="15"/>
        <end position="43"/>
    </location>
</feature>
<dbReference type="EMBL" id="UXSR01005288">
    <property type="protein sequence ID" value="VDD80729.1"/>
    <property type="molecule type" value="Genomic_DNA"/>
</dbReference>
<evidence type="ECO:0000256" key="1">
    <source>
        <dbReference type="SAM" id="MobiDB-lite"/>
    </source>
</evidence>
<protein>
    <submittedName>
        <fullName evidence="2">Uncharacterized protein</fullName>
    </submittedName>
</protein>
<feature type="compositionally biased region" description="Basic and acidic residues" evidence="1">
    <location>
        <begin position="684"/>
        <end position="700"/>
    </location>
</feature>
<feature type="compositionally biased region" description="Low complexity" evidence="1">
    <location>
        <begin position="590"/>
        <end position="602"/>
    </location>
</feature>
<organism evidence="2 3">
    <name type="scientific">Mesocestoides corti</name>
    <name type="common">Flatworm</name>
    <dbReference type="NCBI Taxonomy" id="53468"/>
    <lineage>
        <taxon>Eukaryota</taxon>
        <taxon>Metazoa</taxon>
        <taxon>Spiralia</taxon>
        <taxon>Lophotrochozoa</taxon>
        <taxon>Platyhelminthes</taxon>
        <taxon>Cestoda</taxon>
        <taxon>Eucestoda</taxon>
        <taxon>Cyclophyllidea</taxon>
        <taxon>Mesocestoididae</taxon>
        <taxon>Mesocestoides</taxon>
    </lineage>
</organism>